<sequence length="65" mass="7829">MKRVEQVDYAELARLLREEGWDRPLPEVGPRPLKAWQQWVFWGLRFYIVVMLMIVIWAFSHGARS</sequence>
<reference evidence="1 2" key="1">
    <citation type="submission" date="2018-02" db="EMBL/GenBank/DDBJ databases">
        <title>Insights into the biology of acidophilic members of the Acidiferrobacteraceae family derived from comparative genomic analyses.</title>
        <authorList>
            <person name="Issotta F."/>
            <person name="Thyssen C."/>
            <person name="Mena C."/>
            <person name="Moya A."/>
            <person name="Bellenberg S."/>
            <person name="Sproer C."/>
            <person name="Covarrubias P.C."/>
            <person name="Sand W."/>
            <person name="Quatrini R."/>
            <person name="Vera M."/>
        </authorList>
    </citation>
    <scope>NUCLEOTIDE SEQUENCE [LARGE SCALE GENOMIC DNA]</scope>
    <source>
        <strain evidence="2">m-1</strain>
    </source>
</reference>
<proteinExistence type="predicted"/>
<protein>
    <submittedName>
        <fullName evidence="1">Uncharacterized protein</fullName>
    </submittedName>
</protein>
<keyword evidence="2" id="KW-1185">Reference proteome</keyword>
<evidence type="ECO:0000313" key="1">
    <source>
        <dbReference type="EMBL" id="RCN59232.1"/>
    </source>
</evidence>
<dbReference type="OrthoDB" id="2376969at2"/>
<dbReference type="RefSeq" id="WP_065969086.1">
    <property type="nucleotide sequence ID" value="NZ_CP080624.1"/>
</dbReference>
<accession>A0A1C2G3N0</accession>
<dbReference type="AlphaFoldDB" id="A0A1C2G3N0"/>
<gene>
    <name evidence="1" type="ORF">C4900_05870</name>
</gene>
<organism evidence="1 2">
    <name type="scientific">Acidiferrobacter thiooxydans</name>
    <dbReference type="NCBI Taxonomy" id="163359"/>
    <lineage>
        <taxon>Bacteria</taxon>
        <taxon>Pseudomonadati</taxon>
        <taxon>Pseudomonadota</taxon>
        <taxon>Gammaproteobacteria</taxon>
        <taxon>Acidiferrobacterales</taxon>
        <taxon>Acidiferrobacteraceae</taxon>
        <taxon>Acidiferrobacter</taxon>
    </lineage>
</organism>
<evidence type="ECO:0000313" key="2">
    <source>
        <dbReference type="Proteomes" id="UP000253250"/>
    </source>
</evidence>
<dbReference type="Proteomes" id="UP000253250">
    <property type="component" value="Unassembled WGS sequence"/>
</dbReference>
<name>A0A1C2G3N0_9GAMM</name>
<dbReference type="EMBL" id="PSYR01000001">
    <property type="protein sequence ID" value="RCN59232.1"/>
    <property type="molecule type" value="Genomic_DNA"/>
</dbReference>
<comment type="caution">
    <text evidence="1">The sequence shown here is derived from an EMBL/GenBank/DDBJ whole genome shotgun (WGS) entry which is preliminary data.</text>
</comment>